<reference evidence="1 2" key="1">
    <citation type="submission" date="2019-04" db="EMBL/GenBank/DDBJ databases">
        <title>An improved genome assembly and genetic linkage map for asparagus bean, Vigna unguiculata ssp. sesquipedialis.</title>
        <authorList>
            <person name="Xia Q."/>
            <person name="Zhang R."/>
            <person name="Dong Y."/>
        </authorList>
    </citation>
    <scope>NUCLEOTIDE SEQUENCE [LARGE SCALE GENOMIC DNA]</scope>
    <source>
        <tissue evidence="1">Leaf</tissue>
    </source>
</reference>
<accession>A0A4D6NPY9</accession>
<dbReference type="AlphaFoldDB" id="A0A4D6NPY9"/>
<dbReference type="EMBL" id="CP039355">
    <property type="protein sequence ID" value="QCE14305.1"/>
    <property type="molecule type" value="Genomic_DNA"/>
</dbReference>
<proteinExistence type="predicted"/>
<sequence>MAMVVCDVAPFFFSDLVRGVAAMVQTECSLPWTRFLGRAVGKMESVLAGAGVVVVPKWWLRCCDVVVSLQKRFTALGFRCSGRHGGSKMMRGAEMMVTHCGGFRLPWLREGDDEGCQRRWMQVVDGGRSVVAAVTGASSSWWLPAMVGHGG</sequence>
<organism evidence="1 2">
    <name type="scientific">Vigna unguiculata</name>
    <name type="common">Cowpea</name>
    <dbReference type="NCBI Taxonomy" id="3917"/>
    <lineage>
        <taxon>Eukaryota</taxon>
        <taxon>Viridiplantae</taxon>
        <taxon>Streptophyta</taxon>
        <taxon>Embryophyta</taxon>
        <taxon>Tracheophyta</taxon>
        <taxon>Spermatophyta</taxon>
        <taxon>Magnoliopsida</taxon>
        <taxon>eudicotyledons</taxon>
        <taxon>Gunneridae</taxon>
        <taxon>Pentapetalae</taxon>
        <taxon>rosids</taxon>
        <taxon>fabids</taxon>
        <taxon>Fabales</taxon>
        <taxon>Fabaceae</taxon>
        <taxon>Papilionoideae</taxon>
        <taxon>50 kb inversion clade</taxon>
        <taxon>NPAAA clade</taxon>
        <taxon>indigoferoid/millettioid clade</taxon>
        <taxon>Phaseoleae</taxon>
        <taxon>Vigna</taxon>
    </lineage>
</organism>
<name>A0A4D6NPY9_VIGUN</name>
<evidence type="ECO:0000313" key="2">
    <source>
        <dbReference type="Proteomes" id="UP000501690"/>
    </source>
</evidence>
<evidence type="ECO:0000313" key="1">
    <source>
        <dbReference type="EMBL" id="QCE14305.1"/>
    </source>
</evidence>
<keyword evidence="2" id="KW-1185">Reference proteome</keyword>
<protein>
    <submittedName>
        <fullName evidence="1">Uncharacterized protein</fullName>
    </submittedName>
</protein>
<gene>
    <name evidence="1" type="ORF">DEO72_LG11g1304</name>
</gene>
<dbReference type="Proteomes" id="UP000501690">
    <property type="component" value="Linkage Group LG11"/>
</dbReference>